<keyword evidence="4" id="KW-1134">Transmembrane beta strand</keyword>
<dbReference type="InterPro" id="IPR012910">
    <property type="entry name" value="Plug_dom"/>
</dbReference>
<keyword evidence="11" id="KW-0472">Membrane</keyword>
<evidence type="ECO:0000259" key="13">
    <source>
        <dbReference type="Pfam" id="PF00593"/>
    </source>
</evidence>
<evidence type="ECO:0000256" key="5">
    <source>
        <dbReference type="ARBA" id="ARBA00022496"/>
    </source>
</evidence>
<dbReference type="Gene3D" id="2.170.130.10">
    <property type="entry name" value="TonB-dependent receptor, plug domain"/>
    <property type="match status" value="1"/>
</dbReference>
<evidence type="ECO:0000256" key="4">
    <source>
        <dbReference type="ARBA" id="ARBA00022452"/>
    </source>
</evidence>
<dbReference type="FunFam" id="2.170.130.10:FF:000010">
    <property type="entry name" value="Ferripyoverdine receptor"/>
    <property type="match status" value="1"/>
</dbReference>
<proteinExistence type="inferred from homology"/>
<reference evidence="15" key="1">
    <citation type="submission" date="2019-03" db="EMBL/GenBank/DDBJ databases">
        <authorList>
            <person name="Danneels B."/>
        </authorList>
    </citation>
    <scope>NUCLEOTIDE SEQUENCE</scope>
</reference>
<dbReference type="GO" id="GO:0038023">
    <property type="term" value="F:signaling receptor activity"/>
    <property type="evidence" value="ECO:0007669"/>
    <property type="project" value="InterPro"/>
</dbReference>
<name>A0A484QJH3_9ZZZZ</name>
<keyword evidence="12" id="KW-0998">Cell outer membrane</keyword>
<dbReference type="GO" id="GO:0015344">
    <property type="term" value="F:siderophore uptake transmembrane transporter activity"/>
    <property type="evidence" value="ECO:0007669"/>
    <property type="project" value="TreeGrafter"/>
</dbReference>
<dbReference type="InterPro" id="IPR000531">
    <property type="entry name" value="Beta-barrel_TonB"/>
</dbReference>
<evidence type="ECO:0000256" key="11">
    <source>
        <dbReference type="ARBA" id="ARBA00023136"/>
    </source>
</evidence>
<evidence type="ECO:0000256" key="3">
    <source>
        <dbReference type="ARBA" id="ARBA00022448"/>
    </source>
</evidence>
<keyword evidence="9" id="KW-0406">Ion transport</keyword>
<dbReference type="InterPro" id="IPR037066">
    <property type="entry name" value="Plug_dom_sf"/>
</dbReference>
<dbReference type="GO" id="GO:0009279">
    <property type="term" value="C:cell outer membrane"/>
    <property type="evidence" value="ECO:0007669"/>
    <property type="project" value="UniProtKB-SubCell"/>
</dbReference>
<protein>
    <submittedName>
        <fullName evidence="15">TonB-dependent siderophore receptor</fullName>
    </submittedName>
</protein>
<dbReference type="AlphaFoldDB" id="A0A484QJH3"/>
<organism evidence="15">
    <name type="scientific">plant metagenome</name>
    <dbReference type="NCBI Taxonomy" id="1297885"/>
    <lineage>
        <taxon>unclassified sequences</taxon>
        <taxon>metagenomes</taxon>
        <taxon>organismal metagenomes</taxon>
    </lineage>
</organism>
<dbReference type="SUPFAM" id="SSF56935">
    <property type="entry name" value="Porins"/>
    <property type="match status" value="1"/>
</dbReference>
<dbReference type="PANTHER" id="PTHR32552">
    <property type="entry name" value="FERRICHROME IRON RECEPTOR-RELATED"/>
    <property type="match status" value="1"/>
</dbReference>
<dbReference type="InterPro" id="IPR010105">
    <property type="entry name" value="TonB_sidphr_rcpt"/>
</dbReference>
<evidence type="ECO:0000256" key="1">
    <source>
        <dbReference type="ARBA" id="ARBA00004571"/>
    </source>
</evidence>
<evidence type="ECO:0000256" key="9">
    <source>
        <dbReference type="ARBA" id="ARBA00023065"/>
    </source>
</evidence>
<evidence type="ECO:0000313" key="15">
    <source>
        <dbReference type="EMBL" id="VFR38302.1"/>
    </source>
</evidence>
<feature type="domain" description="TonB-dependent receptor-like beta-barrel" evidence="13">
    <location>
        <begin position="285"/>
        <end position="722"/>
    </location>
</feature>
<dbReference type="GO" id="GO:0015891">
    <property type="term" value="P:siderophore transport"/>
    <property type="evidence" value="ECO:0007669"/>
    <property type="project" value="InterPro"/>
</dbReference>
<dbReference type="InterPro" id="IPR039426">
    <property type="entry name" value="TonB-dep_rcpt-like"/>
</dbReference>
<feature type="domain" description="TonB-dependent receptor plug" evidence="14">
    <location>
        <begin position="103"/>
        <end position="203"/>
    </location>
</feature>
<evidence type="ECO:0000256" key="7">
    <source>
        <dbReference type="ARBA" id="ARBA00022729"/>
    </source>
</evidence>
<sequence>MRTILTITFQMAFASLTVSSPMPYTFIRAASSQRFLATAWGPSTVLLALIANPGYAQERELPKRSVDLPTVTVTGEEDTGVMERTGAYTTDAMSTATGLSLSVRQTPQAVSVITRQMMDDRGMQTAAEALQSAPGLSVTRSDTNRYAFSSRGFDIDNFQFDGLTQPVLTPWSFGENNLDLAVFDRVEIVRGATGLMTGAGNPSAAVNYVRKRPLRDFAASAGVDIGSWDMTRGYADISSPLTEDGRIRGRLVAAYAKANSYTKLQDTVTRTLYGVVTAELTRSTTLTGGLTYQFSGNNGFGSGFPLFYRDGTRTDFSRSIANNAAWARIENDITTGFLDLNHDFANDWRFRAVYNRSITDASQKNLYRGGYPDRQSGLGTTNTFTHYRGDLRRSALNLSFSGPFQMLGRRHELSFGWMQSEDELAYPQYRALAPLPDVASIYNPGATPEPVWSSVASQADDLHNKQSGGYIVGRFSLADPLWLIVGGRISDWKTKQDYFGTQRQYRYKNEFVPYAGLLLDLGDTYTVYASYTEIFKPQNARDEQGGILPPITGKSYELGLKAGWFENRLNGAIALFRTRQDNLAEVTGNNVVGAPANTPAYRPVAGAKVEGVELEVGGELSPNWNVTGSVTTFIAEDAKGNPINTNKPRSLFKLYTTYRLPGQFNRLTVGGGVDWQSRMYQNARAPGNRIERVQQDSYALVSLMARYALSKHVSATLNLNNVLDKKYYSQIGFYDQGWYGAPRNVTFSLRRDF</sequence>
<evidence type="ECO:0000256" key="12">
    <source>
        <dbReference type="ARBA" id="ARBA00023237"/>
    </source>
</evidence>
<keyword evidence="15" id="KW-0675">Receptor</keyword>
<dbReference type="Pfam" id="PF07715">
    <property type="entry name" value="Plug"/>
    <property type="match status" value="1"/>
</dbReference>
<comment type="similarity">
    <text evidence="2">Belongs to the TonB-dependent receptor family.</text>
</comment>
<keyword evidence="5" id="KW-0410">Iron transport</keyword>
<evidence type="ECO:0000256" key="8">
    <source>
        <dbReference type="ARBA" id="ARBA00023004"/>
    </source>
</evidence>
<dbReference type="PROSITE" id="PS52016">
    <property type="entry name" value="TONB_DEPENDENT_REC_3"/>
    <property type="match status" value="1"/>
</dbReference>
<evidence type="ECO:0000259" key="14">
    <source>
        <dbReference type="Pfam" id="PF07715"/>
    </source>
</evidence>
<dbReference type="NCBIfam" id="TIGR01783">
    <property type="entry name" value="TonB-siderophor"/>
    <property type="match status" value="1"/>
</dbReference>
<keyword evidence="6" id="KW-0812">Transmembrane</keyword>
<keyword evidence="10" id="KW-0798">TonB box</keyword>
<dbReference type="Pfam" id="PF00593">
    <property type="entry name" value="TonB_dep_Rec_b-barrel"/>
    <property type="match status" value="1"/>
</dbReference>
<dbReference type="PANTHER" id="PTHR32552:SF74">
    <property type="entry name" value="HYDROXAMATE SIDEROPHORE RECEPTOR FHUE"/>
    <property type="match status" value="1"/>
</dbReference>
<evidence type="ECO:0000256" key="10">
    <source>
        <dbReference type="ARBA" id="ARBA00023077"/>
    </source>
</evidence>
<dbReference type="Gene3D" id="2.40.170.20">
    <property type="entry name" value="TonB-dependent receptor, beta-barrel domain"/>
    <property type="match status" value="1"/>
</dbReference>
<gene>
    <name evidence="15" type="ORF">ANDO2_3860</name>
</gene>
<evidence type="ECO:0000256" key="2">
    <source>
        <dbReference type="ARBA" id="ARBA00009810"/>
    </source>
</evidence>
<comment type="subcellular location">
    <subcellularLocation>
        <location evidence="1">Cell outer membrane</location>
        <topology evidence="1">Multi-pass membrane protein</topology>
    </subcellularLocation>
</comment>
<keyword evidence="8" id="KW-0408">Iron</keyword>
<keyword evidence="3" id="KW-0813">Transport</keyword>
<accession>A0A484QJH3</accession>
<dbReference type="EMBL" id="CAADIB010000019">
    <property type="protein sequence ID" value="VFR38302.1"/>
    <property type="molecule type" value="Genomic_DNA"/>
</dbReference>
<dbReference type="InterPro" id="IPR036942">
    <property type="entry name" value="Beta-barrel_TonB_sf"/>
</dbReference>
<dbReference type="CDD" id="cd01347">
    <property type="entry name" value="ligand_gated_channel"/>
    <property type="match status" value="1"/>
</dbReference>
<evidence type="ECO:0000256" key="6">
    <source>
        <dbReference type="ARBA" id="ARBA00022692"/>
    </source>
</evidence>
<keyword evidence="7" id="KW-0732">Signal</keyword>